<dbReference type="Pfam" id="PF00583">
    <property type="entry name" value="Acetyltransf_1"/>
    <property type="match status" value="1"/>
</dbReference>
<dbReference type="PANTHER" id="PTHR43792:SF13">
    <property type="entry name" value="ACETYLTRANSFERASE"/>
    <property type="match status" value="1"/>
</dbReference>
<dbReference type="AlphaFoldDB" id="A0A285IBD8"/>
<protein>
    <submittedName>
        <fullName evidence="2">Protein N-acetyltransferase, RimJ/RimL family</fullName>
    </submittedName>
</protein>
<reference evidence="2 3" key="1">
    <citation type="submission" date="2017-09" db="EMBL/GenBank/DDBJ databases">
        <authorList>
            <person name="Ehlers B."/>
            <person name="Leendertz F.H."/>
        </authorList>
    </citation>
    <scope>NUCLEOTIDE SEQUENCE [LARGE SCALE GENOMIC DNA]</scope>
    <source>
        <strain evidence="2 3">CGMCC 4.6857</strain>
    </source>
</reference>
<dbReference type="OrthoDB" id="3402863at2"/>
<dbReference type="InterPro" id="IPR000182">
    <property type="entry name" value="GNAT_dom"/>
</dbReference>
<keyword evidence="2" id="KW-0808">Transferase</keyword>
<evidence type="ECO:0000259" key="1">
    <source>
        <dbReference type="PROSITE" id="PS51186"/>
    </source>
</evidence>
<dbReference type="Proteomes" id="UP000219612">
    <property type="component" value="Unassembled WGS sequence"/>
</dbReference>
<accession>A0A285IBD8</accession>
<dbReference type="EMBL" id="OBDY01000007">
    <property type="protein sequence ID" value="SNY45107.1"/>
    <property type="molecule type" value="Genomic_DNA"/>
</dbReference>
<dbReference type="PROSITE" id="PS51186">
    <property type="entry name" value="GNAT"/>
    <property type="match status" value="1"/>
</dbReference>
<dbReference type="CDD" id="cd04301">
    <property type="entry name" value="NAT_SF"/>
    <property type="match status" value="1"/>
</dbReference>
<proteinExistence type="predicted"/>
<evidence type="ECO:0000313" key="3">
    <source>
        <dbReference type="Proteomes" id="UP000219612"/>
    </source>
</evidence>
<dbReference type="GO" id="GO:0016747">
    <property type="term" value="F:acyltransferase activity, transferring groups other than amino-acyl groups"/>
    <property type="evidence" value="ECO:0007669"/>
    <property type="project" value="InterPro"/>
</dbReference>
<dbReference type="Gene3D" id="3.40.630.30">
    <property type="match status" value="1"/>
</dbReference>
<dbReference type="SUPFAM" id="SSF55729">
    <property type="entry name" value="Acyl-CoA N-acyltransferases (Nat)"/>
    <property type="match status" value="1"/>
</dbReference>
<dbReference type="RefSeq" id="WP_097321355.1">
    <property type="nucleotide sequence ID" value="NZ_OBDY01000007.1"/>
</dbReference>
<organism evidence="2 3">
    <name type="scientific">Paractinoplanes atraurantiacus</name>
    <dbReference type="NCBI Taxonomy" id="1036182"/>
    <lineage>
        <taxon>Bacteria</taxon>
        <taxon>Bacillati</taxon>
        <taxon>Actinomycetota</taxon>
        <taxon>Actinomycetes</taxon>
        <taxon>Micromonosporales</taxon>
        <taxon>Micromonosporaceae</taxon>
        <taxon>Paractinoplanes</taxon>
    </lineage>
</organism>
<sequence length="170" mass="18292">MPDIRFVQLSPAALAALVDGDLETASAEAGQPLSQYLVDEAWLWRVRLDDIAKNPEAAQWIARAAVVDGVVVGHGGFHGPPDADGVVEVAYSVDPEHRRRGYAKAMLRALLERAAAEPGVTAVRASIRPDNVGSKATIAGFGFKKVGEQWDPEDGLEDVYLRPVEVHEQG</sequence>
<feature type="domain" description="N-acetyltransferase" evidence="1">
    <location>
        <begin position="4"/>
        <end position="163"/>
    </location>
</feature>
<keyword evidence="3" id="KW-1185">Reference proteome</keyword>
<gene>
    <name evidence="2" type="ORF">SAMN05421748_107174</name>
</gene>
<dbReference type="InterPro" id="IPR051531">
    <property type="entry name" value="N-acetyltransferase"/>
</dbReference>
<dbReference type="PANTHER" id="PTHR43792">
    <property type="entry name" value="GNAT FAMILY, PUTATIVE (AFU_ORTHOLOGUE AFUA_3G00765)-RELATED-RELATED"/>
    <property type="match status" value="1"/>
</dbReference>
<evidence type="ECO:0000313" key="2">
    <source>
        <dbReference type="EMBL" id="SNY45107.1"/>
    </source>
</evidence>
<dbReference type="InterPro" id="IPR016181">
    <property type="entry name" value="Acyl_CoA_acyltransferase"/>
</dbReference>
<name>A0A285IBD8_9ACTN</name>